<dbReference type="GO" id="GO:0003341">
    <property type="term" value="P:cilium movement"/>
    <property type="evidence" value="ECO:0007669"/>
    <property type="project" value="TreeGrafter"/>
</dbReference>
<comment type="similarity">
    <text evidence="1 2">Belongs to the NDK family.</text>
</comment>
<dbReference type="Proteomes" id="UP000735302">
    <property type="component" value="Unassembled WGS sequence"/>
</dbReference>
<dbReference type="AlphaFoldDB" id="A0AAV4ADT8"/>
<name>A0AAV4ADT8_9GAST</name>
<dbReference type="PROSITE" id="PS51374">
    <property type="entry name" value="NDPK_LIKE"/>
    <property type="match status" value="1"/>
</dbReference>
<dbReference type="Pfam" id="PF00334">
    <property type="entry name" value="NDK"/>
    <property type="match status" value="1"/>
</dbReference>
<evidence type="ECO:0000256" key="3">
    <source>
        <dbReference type="SAM" id="MobiDB-lite"/>
    </source>
</evidence>
<evidence type="ECO:0000313" key="6">
    <source>
        <dbReference type="Proteomes" id="UP000735302"/>
    </source>
</evidence>
<evidence type="ECO:0000313" key="5">
    <source>
        <dbReference type="EMBL" id="GFO05422.1"/>
    </source>
</evidence>
<feature type="domain" description="Nucleoside diphosphate kinase-like" evidence="4">
    <location>
        <begin position="1"/>
        <end position="71"/>
    </location>
</feature>
<feature type="region of interest" description="Disordered" evidence="3">
    <location>
        <begin position="98"/>
        <end position="154"/>
    </location>
</feature>
<dbReference type="Gene3D" id="3.30.70.141">
    <property type="entry name" value="Nucleoside diphosphate kinase-like domain"/>
    <property type="match status" value="1"/>
</dbReference>
<dbReference type="GO" id="GO:0005929">
    <property type="term" value="C:cilium"/>
    <property type="evidence" value="ECO:0007669"/>
    <property type="project" value="TreeGrafter"/>
</dbReference>
<dbReference type="SUPFAM" id="SSF54919">
    <property type="entry name" value="Nucleoside diphosphate kinase, NDK"/>
    <property type="match status" value="1"/>
</dbReference>
<dbReference type="PANTHER" id="PTHR46161">
    <property type="entry name" value="NUCLEOSIDE DIPHOSPHATE KINASE"/>
    <property type="match status" value="1"/>
</dbReference>
<sequence>MFMVLSREDAVAGWRRELGDTDPEQAKTTSPASIRAQFGQDVLNNAAHGSSNAERAMEEMRAVFGELNFNPDGTVQGEQPELDEAVVVVEKEHVTAAADVAPEYRTHDGETTMDETSVDPTADTTATAMDATVDETQDMTTVDETQEVTADTTQ</sequence>
<organism evidence="5 6">
    <name type="scientific">Plakobranchus ocellatus</name>
    <dbReference type="NCBI Taxonomy" id="259542"/>
    <lineage>
        <taxon>Eukaryota</taxon>
        <taxon>Metazoa</taxon>
        <taxon>Spiralia</taxon>
        <taxon>Lophotrochozoa</taxon>
        <taxon>Mollusca</taxon>
        <taxon>Gastropoda</taxon>
        <taxon>Heterobranchia</taxon>
        <taxon>Euthyneura</taxon>
        <taxon>Panpulmonata</taxon>
        <taxon>Sacoglossa</taxon>
        <taxon>Placobranchoidea</taxon>
        <taxon>Plakobranchidae</taxon>
        <taxon>Plakobranchus</taxon>
    </lineage>
</organism>
<dbReference type="PANTHER" id="PTHR46161:SF1">
    <property type="entry name" value="NUCLEOSIDE DIPHOSPHATE KINASE HOMOLOG 5"/>
    <property type="match status" value="1"/>
</dbReference>
<evidence type="ECO:0000259" key="4">
    <source>
        <dbReference type="SMART" id="SM00562"/>
    </source>
</evidence>
<dbReference type="SMART" id="SM00562">
    <property type="entry name" value="NDK"/>
    <property type="match status" value="1"/>
</dbReference>
<comment type="caution">
    <text evidence="5">The sequence shown here is derived from an EMBL/GenBank/DDBJ whole genome shotgun (WGS) entry which is preliminary data.</text>
</comment>
<comment type="caution">
    <text evidence="2">Lacks conserved residue(s) required for the propagation of feature annotation.</text>
</comment>
<proteinExistence type="inferred from homology"/>
<feature type="compositionally biased region" description="Polar residues" evidence="3">
    <location>
        <begin position="138"/>
        <end position="154"/>
    </location>
</feature>
<evidence type="ECO:0000256" key="2">
    <source>
        <dbReference type="PROSITE-ProRule" id="PRU00706"/>
    </source>
</evidence>
<dbReference type="EMBL" id="BLXT01003748">
    <property type="protein sequence ID" value="GFO05422.1"/>
    <property type="molecule type" value="Genomic_DNA"/>
</dbReference>
<feature type="non-terminal residue" evidence="5">
    <location>
        <position position="154"/>
    </location>
</feature>
<reference evidence="5 6" key="1">
    <citation type="journal article" date="2021" name="Elife">
        <title>Chloroplast acquisition without the gene transfer in kleptoplastic sea slugs, Plakobranchus ocellatus.</title>
        <authorList>
            <person name="Maeda T."/>
            <person name="Takahashi S."/>
            <person name="Yoshida T."/>
            <person name="Shimamura S."/>
            <person name="Takaki Y."/>
            <person name="Nagai Y."/>
            <person name="Toyoda A."/>
            <person name="Suzuki Y."/>
            <person name="Arimoto A."/>
            <person name="Ishii H."/>
            <person name="Satoh N."/>
            <person name="Nishiyama T."/>
            <person name="Hasebe M."/>
            <person name="Maruyama T."/>
            <person name="Minagawa J."/>
            <person name="Obokata J."/>
            <person name="Shigenobu S."/>
        </authorList>
    </citation>
    <scope>NUCLEOTIDE SEQUENCE [LARGE SCALE GENOMIC DNA]</scope>
</reference>
<dbReference type="InterPro" id="IPR036850">
    <property type="entry name" value="NDK-like_dom_sf"/>
</dbReference>
<dbReference type="GO" id="GO:1902176">
    <property type="term" value="P:negative regulation of oxidative stress-induced intrinsic apoptotic signaling pathway"/>
    <property type="evidence" value="ECO:0007669"/>
    <property type="project" value="TreeGrafter"/>
</dbReference>
<accession>A0AAV4ADT8</accession>
<gene>
    <name evidence="5" type="ORF">PoB_003192700</name>
</gene>
<protein>
    <submittedName>
        <fullName evidence="5">Thioredoxin domain-containing protein 3-like protein</fullName>
    </submittedName>
</protein>
<dbReference type="InterPro" id="IPR034907">
    <property type="entry name" value="NDK-like_dom"/>
</dbReference>
<evidence type="ECO:0000256" key="1">
    <source>
        <dbReference type="ARBA" id="ARBA00008142"/>
    </source>
</evidence>
<keyword evidence="6" id="KW-1185">Reference proteome</keyword>
<feature type="compositionally biased region" description="Low complexity" evidence="3">
    <location>
        <begin position="118"/>
        <end position="131"/>
    </location>
</feature>